<dbReference type="InterPro" id="IPR044543">
    <property type="entry name" value="YHJQ-like"/>
</dbReference>
<dbReference type="InterPro" id="IPR005560">
    <property type="entry name" value="Csp_YhjQ"/>
</dbReference>
<evidence type="ECO:0000313" key="2">
    <source>
        <dbReference type="Proteomes" id="UP000830167"/>
    </source>
</evidence>
<dbReference type="PANTHER" id="PTHR37310:SF1">
    <property type="entry name" value="CYTOPLASMIC PROTEIN"/>
    <property type="match status" value="1"/>
</dbReference>
<protein>
    <submittedName>
        <fullName evidence="1">Four-helix bundle copper-binding protein</fullName>
    </submittedName>
</protein>
<dbReference type="RefSeq" id="WP_347438977.1">
    <property type="nucleotide sequence ID" value="NZ_CP089291.1"/>
</dbReference>
<dbReference type="Gene3D" id="1.20.1270.360">
    <property type="match status" value="1"/>
</dbReference>
<gene>
    <name evidence="1" type="ORF">LSG31_09110</name>
</gene>
<accession>A0ABY4CPB4</accession>
<name>A0ABY4CPB4_9BACL</name>
<dbReference type="Proteomes" id="UP000830167">
    <property type="component" value="Chromosome"/>
</dbReference>
<dbReference type="PANTHER" id="PTHR37310">
    <property type="entry name" value="CYTOPLASMIC PROTEIN-RELATED"/>
    <property type="match status" value="1"/>
</dbReference>
<reference evidence="1" key="1">
    <citation type="submission" date="2021-12" db="EMBL/GenBank/DDBJ databases">
        <title>Alicyclobacillaceae gen. nov., sp. nov., isolated from chalcocite enrichment system.</title>
        <authorList>
            <person name="Jiang Z."/>
        </authorList>
    </citation>
    <scope>NUCLEOTIDE SEQUENCE</scope>
    <source>
        <strain evidence="1">MYW30-H2</strain>
    </source>
</reference>
<dbReference type="Pfam" id="PF03860">
    <property type="entry name" value="Csp"/>
    <property type="match status" value="1"/>
</dbReference>
<organism evidence="1 2">
    <name type="scientific">Fodinisporobacter ferrooxydans</name>
    <dbReference type="NCBI Taxonomy" id="2901836"/>
    <lineage>
        <taxon>Bacteria</taxon>
        <taxon>Bacillati</taxon>
        <taxon>Bacillota</taxon>
        <taxon>Bacilli</taxon>
        <taxon>Bacillales</taxon>
        <taxon>Alicyclobacillaceae</taxon>
        <taxon>Fodinisporobacter</taxon>
    </lineage>
</organism>
<keyword evidence="2" id="KW-1185">Reference proteome</keyword>
<proteinExistence type="predicted"/>
<sequence length="117" mass="13268">MDHPMYMVTHQMHSGLLKTLQDCSIMCEHTLTIMQGAPDYQARTTQRLLLHDCTDICGLCAKFFTRHSMYSKSLCQLCAYVCEACGNECMKFPDRESQMCGQMCLACAQECRAFAMA</sequence>
<evidence type="ECO:0000313" key="1">
    <source>
        <dbReference type="EMBL" id="UOF92300.1"/>
    </source>
</evidence>
<dbReference type="EMBL" id="CP089291">
    <property type="protein sequence ID" value="UOF92300.1"/>
    <property type="molecule type" value="Genomic_DNA"/>
</dbReference>
<dbReference type="CDD" id="cd08026">
    <property type="entry name" value="DUF326"/>
    <property type="match status" value="1"/>
</dbReference>